<dbReference type="GO" id="GO:0001653">
    <property type="term" value="F:peptide receptor activity"/>
    <property type="evidence" value="ECO:0007669"/>
    <property type="project" value="TreeGrafter"/>
</dbReference>
<dbReference type="GO" id="GO:0007168">
    <property type="term" value="P:receptor guanylyl cyclase signaling pathway"/>
    <property type="evidence" value="ECO:0007669"/>
    <property type="project" value="TreeGrafter"/>
</dbReference>
<dbReference type="InterPro" id="IPR029787">
    <property type="entry name" value="Nucleotide_cyclase"/>
</dbReference>
<evidence type="ECO:0000256" key="11">
    <source>
        <dbReference type="SAM" id="MobiDB-lite"/>
    </source>
</evidence>
<feature type="region of interest" description="Disordered" evidence="11">
    <location>
        <begin position="1125"/>
        <end position="1145"/>
    </location>
</feature>
<comment type="catalytic activity">
    <reaction evidence="1">
        <text>GTP = 3',5'-cyclic GMP + diphosphate</text>
        <dbReference type="Rhea" id="RHEA:13665"/>
        <dbReference type="ChEBI" id="CHEBI:33019"/>
        <dbReference type="ChEBI" id="CHEBI:37565"/>
        <dbReference type="ChEBI" id="CHEBI:57746"/>
        <dbReference type="EC" id="4.6.1.2"/>
    </reaction>
</comment>
<dbReference type="GO" id="GO:0004016">
    <property type="term" value="F:adenylate cyclase activity"/>
    <property type="evidence" value="ECO:0007669"/>
    <property type="project" value="TreeGrafter"/>
</dbReference>
<dbReference type="SUPFAM" id="SSF55073">
    <property type="entry name" value="Nucleotide cyclase"/>
    <property type="match status" value="1"/>
</dbReference>
<feature type="domain" description="Guanylate cyclase" evidence="14">
    <location>
        <begin position="977"/>
        <end position="1020"/>
    </location>
</feature>
<keyword evidence="16" id="KW-1185">Reference proteome</keyword>
<evidence type="ECO:0000259" key="14">
    <source>
        <dbReference type="PROSITE" id="PS50125"/>
    </source>
</evidence>
<dbReference type="AlphaFoldDB" id="A0AAD4R3X6"/>
<evidence type="ECO:0000256" key="12">
    <source>
        <dbReference type="SAM" id="Phobius"/>
    </source>
</evidence>
<keyword evidence="7 12" id="KW-0472">Membrane</keyword>
<feature type="compositionally biased region" description="Polar residues" evidence="11">
    <location>
        <begin position="1135"/>
        <end position="1145"/>
    </location>
</feature>
<evidence type="ECO:0000259" key="13">
    <source>
        <dbReference type="PROSITE" id="PS50011"/>
    </source>
</evidence>
<organism evidence="15 16">
    <name type="scientific">Ditylenchus destructor</name>
    <dbReference type="NCBI Taxonomy" id="166010"/>
    <lineage>
        <taxon>Eukaryota</taxon>
        <taxon>Metazoa</taxon>
        <taxon>Ecdysozoa</taxon>
        <taxon>Nematoda</taxon>
        <taxon>Chromadorea</taxon>
        <taxon>Rhabditida</taxon>
        <taxon>Tylenchina</taxon>
        <taxon>Tylenchomorpha</taxon>
        <taxon>Sphaerularioidea</taxon>
        <taxon>Anguinidae</taxon>
        <taxon>Anguininae</taxon>
        <taxon>Ditylenchus</taxon>
    </lineage>
</organism>
<dbReference type="GO" id="GO:0004383">
    <property type="term" value="F:guanylate cyclase activity"/>
    <property type="evidence" value="ECO:0007669"/>
    <property type="project" value="UniProtKB-EC"/>
</dbReference>
<keyword evidence="6 12" id="KW-1133">Transmembrane helix</keyword>
<dbReference type="SMART" id="SM00044">
    <property type="entry name" value="CYCc"/>
    <property type="match status" value="1"/>
</dbReference>
<evidence type="ECO:0000256" key="8">
    <source>
        <dbReference type="ARBA" id="ARBA00023180"/>
    </source>
</evidence>
<evidence type="ECO:0000256" key="1">
    <source>
        <dbReference type="ARBA" id="ARBA00001436"/>
    </source>
</evidence>
<dbReference type="EMBL" id="JAKKPZ010000038">
    <property type="protein sequence ID" value="KAI1707919.1"/>
    <property type="molecule type" value="Genomic_DNA"/>
</dbReference>
<dbReference type="PANTHER" id="PTHR11920">
    <property type="entry name" value="GUANYLYL CYCLASE"/>
    <property type="match status" value="1"/>
</dbReference>
<dbReference type="CDD" id="cd07302">
    <property type="entry name" value="CHD"/>
    <property type="match status" value="1"/>
</dbReference>
<dbReference type="Gene3D" id="3.30.70.1230">
    <property type="entry name" value="Nucleotide cyclase"/>
    <property type="match status" value="2"/>
</dbReference>
<proteinExistence type="predicted"/>
<evidence type="ECO:0000313" key="15">
    <source>
        <dbReference type="EMBL" id="KAI1707919.1"/>
    </source>
</evidence>
<evidence type="ECO:0000256" key="5">
    <source>
        <dbReference type="ARBA" id="ARBA00022741"/>
    </source>
</evidence>
<gene>
    <name evidence="15" type="ORF">DdX_12150</name>
</gene>
<dbReference type="InterPro" id="IPR028082">
    <property type="entry name" value="Peripla_BP_I"/>
</dbReference>
<dbReference type="SUPFAM" id="SSF53822">
    <property type="entry name" value="Periplasmic binding protein-like I"/>
    <property type="match status" value="1"/>
</dbReference>
<evidence type="ECO:0000313" key="16">
    <source>
        <dbReference type="Proteomes" id="UP001201812"/>
    </source>
</evidence>
<dbReference type="EC" id="4.6.1.2" evidence="3"/>
<dbReference type="PROSITE" id="PS51257">
    <property type="entry name" value="PROKAR_LIPOPROTEIN"/>
    <property type="match status" value="1"/>
</dbReference>
<dbReference type="InterPro" id="IPR050401">
    <property type="entry name" value="Cyclic_nucleotide_synthase"/>
</dbReference>
<protein>
    <recommendedName>
        <fullName evidence="3">guanylate cyclase</fullName>
        <ecNumber evidence="3">4.6.1.2</ecNumber>
    </recommendedName>
</protein>
<dbReference type="Gene3D" id="3.40.50.2300">
    <property type="match status" value="2"/>
</dbReference>
<dbReference type="Proteomes" id="UP001201812">
    <property type="component" value="Unassembled WGS sequence"/>
</dbReference>
<dbReference type="PANTHER" id="PTHR11920:SF485">
    <property type="entry name" value="RECEPTOR-TYPE GUANYLATE CYCLASE DAF-11"/>
    <property type="match status" value="1"/>
</dbReference>
<dbReference type="Pfam" id="PF00211">
    <property type="entry name" value="Guanylate_cyc"/>
    <property type="match status" value="2"/>
</dbReference>
<sequence>MFFSRLTQPPTPPTAGCQGIGAVASCLVSQWLDPSSPLGWIYRELFRSYKIRAFRAHQFFNEDPTVLFDPITAADTSRIHTTYTARRQRLRCLTKTNLLNYLFSLSLTAYFYFILQKFVLSVDSAPTVVNVGIVLDVALAQSATQLLLKANDKLVRENVTRNFQLSVQSHENVGCGSASQAGNGAWLASELYYKHGVTAFFGPVCSDDIELVSRVASAWNVIQFNFWRDYRLDVDVSTIVQMSTMSATCIASNVAAILSLLISIDVGVGQTSPDQLATLLQPVRSQARILIALFGNTVASYKNFMQALEMNGMNNKEYVPIIIVGTYTNREPDRPWAVVGNSPTNGDPDVLQLYEQAIVVSNNYYNATAIERFSQEMDLQNMEISKLMTYVQLYESYWLYAFSLERAFERNSSPEISTSGEYLRHLMQTELIQGPFGNVPMDSNSQRLAPYNVFMLDTTDGRLVEVIDISLSFKCSEAATTNAKCALLIGNHITEHQFRMSNMPPDIPSCGFSGELCDQRGYARDDLKHMEMLKQFSTIIIVATIMVTICLAFVVFLCFGRVKTGENSQMPWAIHSTTISFVELDYTGSSNMSIHSIQQQIESQNAIKDLLRSRQLATIEQGFVIVEPFRLKERLTFDKRDMQLLFQMKQSVHDNINPFIGMCIDKSNEFYVIWRHCFRGTLADLLFSNKSPDKHDDRPTVVDNNFKGAFVRDIIKGIDFLHSSNIGYHGGLTTSQCLVDSHWILKISGFGITRLLFKWRHNGMLADKGPNGRTGLPLIPNSELHYYAPEVRRAIKLAVQRNKPEDFEFSNEDGQAADMYSFGSILYEILFKKKVVDIDDFIDATDTTEDDIGIFSLQAEEKIPLYPTFPDEEIHPDLISLMHKCFNGKVDQRPDANMVRKITDATLKMPGSLVDQMIKNMEQYTNNLEALVREQTGKLEEEQQHAEQILLELLPKSVVDELRLGRRVEPKFYKSVTIMYSDIVGFTSLCSESQPMEVVNLLNGMFKAFDHAISQHKAYKATHTWLLQVFLANMKFLISLLIFIQMLAGCIADGDSTLAVYSLVTLAAKMENSGQPDKIQMTLKSYQLLSEQFPEFRCGPRGGVRLEGIGTLLTYWLDGRDEISLSDPESFDPDATNSVADQERP</sequence>
<dbReference type="PROSITE" id="PS50011">
    <property type="entry name" value="PROTEIN_KINASE_DOM"/>
    <property type="match status" value="1"/>
</dbReference>
<evidence type="ECO:0000256" key="2">
    <source>
        <dbReference type="ARBA" id="ARBA00004167"/>
    </source>
</evidence>
<dbReference type="GO" id="GO:0005524">
    <property type="term" value="F:ATP binding"/>
    <property type="evidence" value="ECO:0007669"/>
    <property type="project" value="InterPro"/>
</dbReference>
<dbReference type="GO" id="GO:0035556">
    <property type="term" value="P:intracellular signal transduction"/>
    <property type="evidence" value="ECO:0007669"/>
    <property type="project" value="InterPro"/>
</dbReference>
<dbReference type="SUPFAM" id="SSF56112">
    <property type="entry name" value="Protein kinase-like (PK-like)"/>
    <property type="match status" value="1"/>
</dbReference>
<keyword evidence="4 12" id="KW-0812">Transmembrane</keyword>
<keyword evidence="10" id="KW-0141">cGMP biosynthesis</keyword>
<name>A0AAD4R3X6_9BILA</name>
<dbReference type="InterPro" id="IPR001054">
    <property type="entry name" value="A/G_cyclase"/>
</dbReference>
<dbReference type="InterPro" id="IPR001245">
    <property type="entry name" value="Ser-Thr/Tyr_kinase_cat_dom"/>
</dbReference>
<dbReference type="Pfam" id="PF01094">
    <property type="entry name" value="ANF_receptor"/>
    <property type="match status" value="1"/>
</dbReference>
<feature type="transmembrane region" description="Helical" evidence="12">
    <location>
        <begin position="98"/>
        <end position="115"/>
    </location>
</feature>
<comment type="subcellular location">
    <subcellularLocation>
        <location evidence="2">Membrane</location>
        <topology evidence="2">Single-pass membrane protein</topology>
    </subcellularLocation>
</comment>
<evidence type="ECO:0000256" key="4">
    <source>
        <dbReference type="ARBA" id="ARBA00022692"/>
    </source>
</evidence>
<evidence type="ECO:0000256" key="6">
    <source>
        <dbReference type="ARBA" id="ARBA00022989"/>
    </source>
</evidence>
<feature type="transmembrane region" description="Helical" evidence="12">
    <location>
        <begin position="1025"/>
        <end position="1044"/>
    </location>
</feature>
<evidence type="ECO:0000256" key="7">
    <source>
        <dbReference type="ARBA" id="ARBA00023136"/>
    </source>
</evidence>
<feature type="transmembrane region" description="Helical" evidence="12">
    <location>
        <begin position="536"/>
        <end position="557"/>
    </location>
</feature>
<keyword evidence="9" id="KW-0456">Lyase</keyword>
<dbReference type="GO" id="GO:0004672">
    <property type="term" value="F:protein kinase activity"/>
    <property type="evidence" value="ECO:0007669"/>
    <property type="project" value="InterPro"/>
</dbReference>
<reference evidence="15" key="1">
    <citation type="submission" date="2022-01" db="EMBL/GenBank/DDBJ databases">
        <title>Genome Sequence Resource for Two Populations of Ditylenchus destructor, the Migratory Endoparasitic Phytonematode.</title>
        <authorList>
            <person name="Zhang H."/>
            <person name="Lin R."/>
            <person name="Xie B."/>
        </authorList>
    </citation>
    <scope>NUCLEOTIDE SEQUENCE</scope>
    <source>
        <strain evidence="15">BazhouSP</strain>
    </source>
</reference>
<dbReference type="InterPro" id="IPR001828">
    <property type="entry name" value="ANF_lig-bd_rcpt"/>
</dbReference>
<accession>A0AAD4R3X6</accession>
<evidence type="ECO:0000256" key="10">
    <source>
        <dbReference type="ARBA" id="ARBA00023293"/>
    </source>
</evidence>
<keyword evidence="5" id="KW-0547">Nucleotide-binding</keyword>
<dbReference type="GO" id="GO:0005886">
    <property type="term" value="C:plasma membrane"/>
    <property type="evidence" value="ECO:0007669"/>
    <property type="project" value="TreeGrafter"/>
</dbReference>
<dbReference type="PROSITE" id="PS50125">
    <property type="entry name" value="GUANYLATE_CYCLASE_2"/>
    <property type="match status" value="1"/>
</dbReference>
<dbReference type="InterPro" id="IPR000719">
    <property type="entry name" value="Prot_kinase_dom"/>
</dbReference>
<evidence type="ECO:0000256" key="9">
    <source>
        <dbReference type="ARBA" id="ARBA00023239"/>
    </source>
</evidence>
<dbReference type="Gene3D" id="1.10.510.10">
    <property type="entry name" value="Transferase(Phosphotransferase) domain 1"/>
    <property type="match status" value="1"/>
</dbReference>
<feature type="domain" description="Protein kinase" evidence="13">
    <location>
        <begin position="581"/>
        <end position="907"/>
    </location>
</feature>
<keyword evidence="8" id="KW-0325">Glycoprotein</keyword>
<dbReference type="InterPro" id="IPR011009">
    <property type="entry name" value="Kinase-like_dom_sf"/>
</dbReference>
<dbReference type="Pfam" id="PF07714">
    <property type="entry name" value="PK_Tyr_Ser-Thr"/>
    <property type="match status" value="1"/>
</dbReference>
<comment type="caution">
    <text evidence="15">The sequence shown here is derived from an EMBL/GenBank/DDBJ whole genome shotgun (WGS) entry which is preliminary data.</text>
</comment>
<evidence type="ECO:0000256" key="3">
    <source>
        <dbReference type="ARBA" id="ARBA00012202"/>
    </source>
</evidence>